<organism evidence="1 2">
    <name type="scientific">Hymenobacter glacieicola</name>
    <dbReference type="NCBI Taxonomy" id="1562124"/>
    <lineage>
        <taxon>Bacteria</taxon>
        <taxon>Pseudomonadati</taxon>
        <taxon>Bacteroidota</taxon>
        <taxon>Cytophagia</taxon>
        <taxon>Cytophagales</taxon>
        <taxon>Hymenobacteraceae</taxon>
        <taxon>Hymenobacter</taxon>
    </lineage>
</organism>
<proteinExistence type="predicted"/>
<sequence>MELMQDISQVKPVAIVLFDGQEHKLFLQAPHSGEPCEMLIGPTGVHNLAKGSARELLEGSLVQLIA</sequence>
<protein>
    <submittedName>
        <fullName evidence="1">Uncharacterized protein</fullName>
    </submittedName>
</protein>
<evidence type="ECO:0000313" key="2">
    <source>
        <dbReference type="Proteomes" id="UP000601361"/>
    </source>
</evidence>
<evidence type="ECO:0000313" key="1">
    <source>
        <dbReference type="EMBL" id="GGG61267.1"/>
    </source>
</evidence>
<name>A0ABQ1X7B5_9BACT</name>
<accession>A0ABQ1X7B5</accession>
<dbReference type="Proteomes" id="UP000601361">
    <property type="component" value="Unassembled WGS sequence"/>
</dbReference>
<dbReference type="EMBL" id="BMGS01000016">
    <property type="protein sequence ID" value="GGG61267.1"/>
    <property type="molecule type" value="Genomic_DNA"/>
</dbReference>
<reference evidence="2" key="1">
    <citation type="journal article" date="2019" name="Int. J. Syst. Evol. Microbiol.">
        <title>The Global Catalogue of Microorganisms (GCM) 10K type strain sequencing project: providing services to taxonomists for standard genome sequencing and annotation.</title>
        <authorList>
            <consortium name="The Broad Institute Genomics Platform"/>
            <consortium name="The Broad Institute Genome Sequencing Center for Infectious Disease"/>
            <person name="Wu L."/>
            <person name="Ma J."/>
        </authorList>
    </citation>
    <scope>NUCLEOTIDE SEQUENCE [LARGE SCALE GENOMIC DNA]</scope>
    <source>
        <strain evidence="2">CGMCC 1.12990</strain>
    </source>
</reference>
<keyword evidence="2" id="KW-1185">Reference proteome</keyword>
<comment type="caution">
    <text evidence="1">The sequence shown here is derived from an EMBL/GenBank/DDBJ whole genome shotgun (WGS) entry which is preliminary data.</text>
</comment>
<gene>
    <name evidence="1" type="ORF">GCM10011378_41610</name>
</gene>